<reference evidence="3" key="1">
    <citation type="journal article" date="2023" name="ISME J.">
        <title>Emergence of putative energy parasites within Clostridia revealed by genome analysis of a novel endosymbiotic clade.</title>
        <authorList>
            <person name="Takahashi K."/>
            <person name="Kuwahara H."/>
            <person name="Horikawa Y."/>
            <person name="Izawa K."/>
            <person name="Kato D."/>
            <person name="Inagaki T."/>
            <person name="Yuki M."/>
            <person name="Ohkuma M."/>
            <person name="Hongoh Y."/>
        </authorList>
    </citation>
    <scope>NUCLEOTIDE SEQUENCE</scope>
    <source>
        <strain evidence="3">CfP3-15</strain>
    </source>
</reference>
<dbReference type="EMBL" id="AP027924">
    <property type="protein sequence ID" value="BED92073.1"/>
    <property type="molecule type" value="Genomic_DNA"/>
</dbReference>
<feature type="compositionally biased region" description="Basic and acidic residues" evidence="1">
    <location>
        <begin position="15"/>
        <end position="34"/>
    </location>
</feature>
<name>A0AA48HVE2_9FIRM</name>
<gene>
    <name evidence="3" type="ORF">CfP315_0654</name>
</gene>
<keyword evidence="2" id="KW-0812">Transmembrane</keyword>
<feature type="transmembrane region" description="Helical" evidence="2">
    <location>
        <begin position="52"/>
        <end position="72"/>
    </location>
</feature>
<dbReference type="AlphaFoldDB" id="A0AA48HVE2"/>
<feature type="transmembrane region" description="Helical" evidence="2">
    <location>
        <begin position="144"/>
        <end position="167"/>
    </location>
</feature>
<proteinExistence type="predicted"/>
<evidence type="ECO:0000313" key="3">
    <source>
        <dbReference type="EMBL" id="BED92073.1"/>
    </source>
</evidence>
<dbReference type="Proteomes" id="UP001337580">
    <property type="component" value="Chromosome"/>
</dbReference>
<evidence type="ECO:0000256" key="2">
    <source>
        <dbReference type="SAM" id="Phobius"/>
    </source>
</evidence>
<sequence length="367" mass="41769">MKNKFIKSLMNSLNSRERERERGLSGDLSMKKESNGIGENKNSKKISKNNKIISSILAVVMCCQSFVGAVSLNTDGKVNVVEPARVDDMGIDDILFEYVPISEYKGEKCEELEKPREKYKKMSQVDVGGLMNTVLTGVLKGVSVTAIAAVLAAAVIFLPMLPFFILIKIQDYCAVYSDALYTQQCLEHYKYYRDYCNVRYSIIDFLPSGSRPNDSREYPITDFYPFFCDNFVDNKKRVANLKPVRINLLMNKITRVSKDVKRLAISDFSQIMASEIRSFDDYASMISCLIVDLERPEYNDYDELYNGAVAALNELNERRPQFGFSLTNAYLTINCGREGSSKKSINFFLPSKLMSILRRCECIEKVK</sequence>
<protein>
    <submittedName>
        <fullName evidence="3">Uncharacterized protein</fullName>
    </submittedName>
</protein>
<keyword evidence="2" id="KW-1133">Transmembrane helix</keyword>
<feature type="region of interest" description="Disordered" evidence="1">
    <location>
        <begin position="12"/>
        <end position="43"/>
    </location>
</feature>
<organism evidence="3">
    <name type="scientific">Candidatus Improbicoccus pseudotrichonymphae</name>
    <dbReference type="NCBI Taxonomy" id="3033792"/>
    <lineage>
        <taxon>Bacteria</taxon>
        <taxon>Bacillati</taxon>
        <taxon>Bacillota</taxon>
        <taxon>Clostridia</taxon>
        <taxon>Candidatus Improbicoccus</taxon>
    </lineage>
</organism>
<evidence type="ECO:0000256" key="1">
    <source>
        <dbReference type="SAM" id="MobiDB-lite"/>
    </source>
</evidence>
<accession>A0AA48HVE2</accession>
<dbReference type="KEGG" id="ips:CfP315_0654"/>
<keyword evidence="2" id="KW-0472">Membrane</keyword>